<dbReference type="InterPro" id="IPR051531">
    <property type="entry name" value="N-acetyltransferase"/>
</dbReference>
<dbReference type="KEGG" id="noy:EXE57_03550"/>
<protein>
    <submittedName>
        <fullName evidence="3">N-acetyltransferase</fullName>
    </submittedName>
</protein>
<dbReference type="OrthoDB" id="9795188at2"/>
<evidence type="ECO:0000259" key="2">
    <source>
        <dbReference type="PROSITE" id="PS51186"/>
    </source>
</evidence>
<dbReference type="PROSITE" id="PS51186">
    <property type="entry name" value="GNAT"/>
    <property type="match status" value="2"/>
</dbReference>
<keyword evidence="4" id="KW-1185">Reference proteome</keyword>
<dbReference type="GO" id="GO:0016747">
    <property type="term" value="F:acyltransferase activity, transferring groups other than amino-acyl groups"/>
    <property type="evidence" value="ECO:0007669"/>
    <property type="project" value="InterPro"/>
</dbReference>
<dbReference type="Proteomes" id="UP000294894">
    <property type="component" value="Chromosome"/>
</dbReference>
<keyword evidence="3" id="KW-0808">Transferase</keyword>
<sequence>MPRHKPGGRAARGGRQTVPVRFPDDVPTLTDGTVTLRAHAVPDLPRIVEQCRDPESIAWTTVPTPYDEQDARDWIGTVVPAGWEGDSTYCFAIEHDGCFAGSVDLRMKGGGEGELGFGLHPDARGDGLMRRALMLLLDWGFERHGLAVVQWRAFTGNWASRRTVWGLGFSFGPTVPQLLPHRGERRDAWTGWIGAADAREPVEPWLVPPVLEADGVRLRAWCETDGPGLVEAANDPTVRQWIPDSPLPREPGEVPGYLLRVHQAAATNARMAWCVADAESDAPLGNVALFEFEEDGDDLTAQVGYWSLPAGRGRGAMTTALRTATDWALRRRGDGGFGARRLYLLTSPRNLPSRALAERAGFTHVGTERGSGPLAGGGYEDSALYDRLRDAPEG</sequence>
<dbReference type="SUPFAM" id="SSF55729">
    <property type="entry name" value="Acyl-CoA N-acyltransferases (Nat)"/>
    <property type="match status" value="2"/>
</dbReference>
<feature type="domain" description="N-acetyltransferase" evidence="2">
    <location>
        <begin position="34"/>
        <end position="192"/>
    </location>
</feature>
<evidence type="ECO:0000313" key="3">
    <source>
        <dbReference type="EMBL" id="QBR91441.1"/>
    </source>
</evidence>
<dbReference type="EMBL" id="CP038267">
    <property type="protein sequence ID" value="QBR91441.1"/>
    <property type="molecule type" value="Genomic_DNA"/>
</dbReference>
<dbReference type="PANTHER" id="PTHR43792">
    <property type="entry name" value="GNAT FAMILY, PUTATIVE (AFU_ORTHOLOGUE AFUA_3G00765)-RELATED-RELATED"/>
    <property type="match status" value="1"/>
</dbReference>
<dbReference type="InterPro" id="IPR000182">
    <property type="entry name" value="GNAT_dom"/>
</dbReference>
<gene>
    <name evidence="3" type="ORF">EXE57_03550</name>
</gene>
<evidence type="ECO:0000313" key="4">
    <source>
        <dbReference type="Proteomes" id="UP000294894"/>
    </source>
</evidence>
<feature type="region of interest" description="Disordered" evidence="1">
    <location>
        <begin position="366"/>
        <end position="394"/>
    </location>
</feature>
<name>A0A4P7GI71_9ACTN</name>
<organism evidence="3 4">
    <name type="scientific">Nocardioides euryhalodurans</name>
    <dbReference type="NCBI Taxonomy" id="2518370"/>
    <lineage>
        <taxon>Bacteria</taxon>
        <taxon>Bacillati</taxon>
        <taxon>Actinomycetota</taxon>
        <taxon>Actinomycetes</taxon>
        <taxon>Propionibacteriales</taxon>
        <taxon>Nocardioidaceae</taxon>
        <taxon>Nocardioides</taxon>
    </lineage>
</organism>
<feature type="domain" description="N-acetyltransferase" evidence="2">
    <location>
        <begin position="216"/>
        <end position="391"/>
    </location>
</feature>
<dbReference type="AlphaFoldDB" id="A0A4P7GI71"/>
<feature type="compositionally biased region" description="Basic and acidic residues" evidence="1">
    <location>
        <begin position="384"/>
        <end position="394"/>
    </location>
</feature>
<accession>A0A4P7GI71</accession>
<evidence type="ECO:0000256" key="1">
    <source>
        <dbReference type="SAM" id="MobiDB-lite"/>
    </source>
</evidence>
<reference evidence="3 4" key="1">
    <citation type="submission" date="2019-03" db="EMBL/GenBank/DDBJ databases">
        <title>Three New Species of Nocardioides, Nocardioides euryhalodurans sp. nov., Nocardioides seonyuensis sp. nov. and Nocardioides eburneoflavus sp. nov., Iolated from Soil.</title>
        <authorList>
            <person name="Roh S.G."/>
            <person name="Lee C."/>
            <person name="Kim M.-K."/>
            <person name="Kim S.B."/>
        </authorList>
    </citation>
    <scope>NUCLEOTIDE SEQUENCE [LARGE SCALE GENOMIC DNA]</scope>
    <source>
        <strain evidence="3 4">MMS17-SY117</strain>
    </source>
</reference>
<dbReference type="InterPro" id="IPR016181">
    <property type="entry name" value="Acyl_CoA_acyltransferase"/>
</dbReference>
<proteinExistence type="predicted"/>
<dbReference type="Gene3D" id="3.40.630.30">
    <property type="match status" value="2"/>
</dbReference>
<dbReference type="Pfam" id="PF13302">
    <property type="entry name" value="Acetyltransf_3"/>
    <property type="match status" value="2"/>
</dbReference>